<evidence type="ECO:0000256" key="6">
    <source>
        <dbReference type="ARBA" id="ARBA00023145"/>
    </source>
</evidence>
<feature type="domain" description="Caspase family p20" evidence="11">
    <location>
        <begin position="159"/>
        <end position="285"/>
    </location>
</feature>
<evidence type="ECO:0000256" key="1">
    <source>
        <dbReference type="ARBA" id="ARBA00010134"/>
    </source>
</evidence>
<proteinExistence type="inferred from homology"/>
<dbReference type="PROSITE" id="PS50207">
    <property type="entry name" value="CASPASE_P10"/>
    <property type="match status" value="1"/>
</dbReference>
<keyword evidence="4" id="KW-0378">Hydrolase</keyword>
<evidence type="ECO:0000259" key="12">
    <source>
        <dbReference type="PROSITE" id="PS50209"/>
    </source>
</evidence>
<feature type="active site" evidence="7">
    <location>
        <position position="238"/>
    </location>
</feature>
<evidence type="ECO:0000313" key="13">
    <source>
        <dbReference type="EMBL" id="KAK2191467.1"/>
    </source>
</evidence>
<dbReference type="PANTHER" id="PTHR47901:SF8">
    <property type="entry name" value="CASPASE-3"/>
    <property type="match status" value="1"/>
</dbReference>
<dbReference type="PIRSF" id="PIRSF038001">
    <property type="entry name" value="Caspase_ICE"/>
    <property type="match status" value="1"/>
</dbReference>
<dbReference type="PRINTS" id="PR00376">
    <property type="entry name" value="IL1BCENZYME"/>
</dbReference>
<dbReference type="PANTHER" id="PTHR47901">
    <property type="entry name" value="CASPASE RECRUITMENT DOMAIN-CONTAINING PROTEIN 18"/>
    <property type="match status" value="1"/>
</dbReference>
<evidence type="ECO:0000256" key="7">
    <source>
        <dbReference type="PIRSR" id="PIRSR038001-1"/>
    </source>
</evidence>
<dbReference type="GO" id="GO:0042981">
    <property type="term" value="P:regulation of apoptotic process"/>
    <property type="evidence" value="ECO:0007669"/>
    <property type="project" value="InterPro"/>
</dbReference>
<dbReference type="GO" id="GO:0006915">
    <property type="term" value="P:apoptotic process"/>
    <property type="evidence" value="ECO:0007669"/>
    <property type="project" value="UniProtKB-KW"/>
</dbReference>
<dbReference type="PROSITE" id="PS50208">
    <property type="entry name" value="CASPASE_P20"/>
    <property type="match status" value="1"/>
</dbReference>
<dbReference type="Gene3D" id="3.30.70.1470">
    <property type="entry name" value="Caspase-like"/>
    <property type="match status" value="1"/>
</dbReference>
<evidence type="ECO:0000259" key="11">
    <source>
        <dbReference type="PROSITE" id="PS50208"/>
    </source>
</evidence>
<dbReference type="GO" id="GO:0004197">
    <property type="term" value="F:cysteine-type endopeptidase activity"/>
    <property type="evidence" value="ECO:0007669"/>
    <property type="project" value="InterPro"/>
</dbReference>
<gene>
    <name evidence="13" type="ORF">NP493_53g19021</name>
</gene>
<feature type="domain" description="CARD" evidence="12">
    <location>
        <begin position="2"/>
        <end position="93"/>
    </location>
</feature>
<dbReference type="SUPFAM" id="SSF52129">
    <property type="entry name" value="Caspase-like"/>
    <property type="match status" value="1"/>
</dbReference>
<name>A0AAD9PB55_RIDPI</name>
<evidence type="ECO:0000256" key="5">
    <source>
        <dbReference type="ARBA" id="ARBA00022807"/>
    </source>
</evidence>
<dbReference type="InterPro" id="IPR011600">
    <property type="entry name" value="Pept_C14_caspase"/>
</dbReference>
<organism evidence="13 14">
    <name type="scientific">Ridgeia piscesae</name>
    <name type="common">Tubeworm</name>
    <dbReference type="NCBI Taxonomy" id="27915"/>
    <lineage>
        <taxon>Eukaryota</taxon>
        <taxon>Metazoa</taxon>
        <taxon>Spiralia</taxon>
        <taxon>Lophotrochozoa</taxon>
        <taxon>Annelida</taxon>
        <taxon>Polychaeta</taxon>
        <taxon>Sedentaria</taxon>
        <taxon>Canalipalpata</taxon>
        <taxon>Sabellida</taxon>
        <taxon>Siboglinidae</taxon>
        <taxon>Ridgeia</taxon>
    </lineage>
</organism>
<dbReference type="SUPFAM" id="SSF47986">
    <property type="entry name" value="DEATH domain"/>
    <property type="match status" value="1"/>
</dbReference>
<sequence length="390" mass="44444">MFSKTHRGILEKHRPELVDEVDTDSLLPELRKRKLLTSRQEDKIKLNGQRVRAEQVEIILDLIPRRGKHAFDDLCEALIASDQERIVQDYLKPDILAKTEEEPPRKKARKQDATQNDEEEDMDEGIDINDGPISVRVHQSTPEFYEKKFREAYPMCVPCRGLACIINVKHVVGTDDRAGTDIDCENLQHLWVQLGFQVVVYNDEDDLTVQGIRDKVIQFAAEPGHQRAQCCVLCVLSHGENGAIYGTDGKLLPVAELKYHLDAKRCRALKDKPKLIFLEACRGDIADTDVADCPSHADFLVGFPSQPGYKAWRNCKKGSWYISAIVQVFMELAATKNIDELMTKVNNIVSRKLSRSHKYEDCNKVQMPEVRHSLRLPLYFFPGITDEDGC</sequence>
<evidence type="ECO:0000256" key="2">
    <source>
        <dbReference type="ARBA" id="ARBA00022670"/>
    </source>
</evidence>
<dbReference type="PROSITE" id="PS50209">
    <property type="entry name" value="CARD"/>
    <property type="match status" value="1"/>
</dbReference>
<evidence type="ECO:0000256" key="4">
    <source>
        <dbReference type="ARBA" id="ARBA00022801"/>
    </source>
</evidence>
<dbReference type="EMBL" id="JAODUO010000053">
    <property type="protein sequence ID" value="KAK2191467.1"/>
    <property type="molecule type" value="Genomic_DNA"/>
</dbReference>
<dbReference type="InterPro" id="IPR001309">
    <property type="entry name" value="Pept_C14_p20"/>
</dbReference>
<dbReference type="CDD" id="cd01671">
    <property type="entry name" value="CARD"/>
    <property type="match status" value="1"/>
</dbReference>
<dbReference type="InterPro" id="IPR002138">
    <property type="entry name" value="Pept_C14_p10"/>
</dbReference>
<dbReference type="Gene3D" id="1.10.533.10">
    <property type="entry name" value="Death Domain, Fas"/>
    <property type="match status" value="1"/>
</dbReference>
<dbReference type="PROSITE" id="PS01121">
    <property type="entry name" value="CASPASE_HIS"/>
    <property type="match status" value="1"/>
</dbReference>
<evidence type="ECO:0000259" key="10">
    <source>
        <dbReference type="PROSITE" id="PS50207"/>
    </source>
</evidence>
<protein>
    <submittedName>
        <fullName evidence="13">Uncharacterized protein</fullName>
    </submittedName>
</protein>
<dbReference type="SMART" id="SM00115">
    <property type="entry name" value="CASc"/>
    <property type="match status" value="1"/>
</dbReference>
<dbReference type="InterPro" id="IPR016129">
    <property type="entry name" value="Caspase_his_AS"/>
</dbReference>
<dbReference type="GO" id="GO:0006508">
    <property type="term" value="P:proteolysis"/>
    <property type="evidence" value="ECO:0007669"/>
    <property type="project" value="UniProtKB-KW"/>
</dbReference>
<keyword evidence="6" id="KW-0865">Zymogen</keyword>
<evidence type="ECO:0000256" key="3">
    <source>
        <dbReference type="ARBA" id="ARBA00022703"/>
    </source>
</evidence>
<feature type="active site" evidence="7">
    <location>
        <position position="281"/>
    </location>
</feature>
<dbReference type="InterPro" id="IPR011029">
    <property type="entry name" value="DEATH-like_dom_sf"/>
</dbReference>
<dbReference type="InterPro" id="IPR001315">
    <property type="entry name" value="CARD"/>
</dbReference>
<dbReference type="InterPro" id="IPR029030">
    <property type="entry name" value="Caspase-like_dom_sf"/>
</dbReference>
<comment type="similarity">
    <text evidence="1 8">Belongs to the peptidase C14A family.</text>
</comment>
<dbReference type="Pfam" id="PF00656">
    <property type="entry name" value="Peptidase_C14"/>
    <property type="match status" value="1"/>
</dbReference>
<evidence type="ECO:0000313" key="14">
    <source>
        <dbReference type="Proteomes" id="UP001209878"/>
    </source>
</evidence>
<dbReference type="Gene3D" id="3.40.50.1460">
    <property type="match status" value="1"/>
</dbReference>
<keyword evidence="5" id="KW-0788">Thiol protease</keyword>
<reference evidence="13" key="1">
    <citation type="journal article" date="2023" name="Mol. Biol. Evol.">
        <title>Third-Generation Sequencing Reveals the Adaptive Role of the Epigenome in Three Deep-Sea Polychaetes.</title>
        <authorList>
            <person name="Perez M."/>
            <person name="Aroh O."/>
            <person name="Sun Y."/>
            <person name="Lan Y."/>
            <person name="Juniper S.K."/>
            <person name="Young C.R."/>
            <person name="Angers B."/>
            <person name="Qian P.Y."/>
        </authorList>
    </citation>
    <scope>NUCLEOTIDE SEQUENCE</scope>
    <source>
        <strain evidence="13">R07B-5</strain>
    </source>
</reference>
<dbReference type="AlphaFoldDB" id="A0AAD9PB55"/>
<keyword evidence="2" id="KW-0645">Protease</keyword>
<keyword evidence="3" id="KW-0053">Apoptosis</keyword>
<feature type="domain" description="Caspase family p10" evidence="10">
    <location>
        <begin position="289"/>
        <end position="382"/>
    </location>
</feature>
<dbReference type="CDD" id="cd00032">
    <property type="entry name" value="CASc"/>
    <property type="match status" value="1"/>
</dbReference>
<dbReference type="InterPro" id="IPR002398">
    <property type="entry name" value="Pept_C14"/>
</dbReference>
<accession>A0AAD9PB55</accession>
<feature type="region of interest" description="Disordered" evidence="9">
    <location>
        <begin position="97"/>
        <end position="132"/>
    </location>
</feature>
<keyword evidence="14" id="KW-1185">Reference proteome</keyword>
<dbReference type="InterPro" id="IPR015917">
    <property type="entry name" value="Pept_C14A"/>
</dbReference>
<dbReference type="Pfam" id="PF00619">
    <property type="entry name" value="CARD"/>
    <property type="match status" value="1"/>
</dbReference>
<feature type="compositionally biased region" description="Acidic residues" evidence="9">
    <location>
        <begin position="115"/>
        <end position="127"/>
    </location>
</feature>
<evidence type="ECO:0000256" key="8">
    <source>
        <dbReference type="RuleBase" id="RU003971"/>
    </source>
</evidence>
<comment type="caution">
    <text evidence="13">The sequence shown here is derived from an EMBL/GenBank/DDBJ whole genome shotgun (WGS) entry which is preliminary data.</text>
</comment>
<dbReference type="Proteomes" id="UP001209878">
    <property type="component" value="Unassembled WGS sequence"/>
</dbReference>
<evidence type="ECO:0000256" key="9">
    <source>
        <dbReference type="SAM" id="MobiDB-lite"/>
    </source>
</evidence>